<dbReference type="GO" id="GO:0003677">
    <property type="term" value="F:DNA binding"/>
    <property type="evidence" value="ECO:0007669"/>
    <property type="project" value="InterPro"/>
</dbReference>
<proteinExistence type="predicted"/>
<dbReference type="GO" id="GO:0015074">
    <property type="term" value="P:DNA integration"/>
    <property type="evidence" value="ECO:0007669"/>
    <property type="project" value="InterPro"/>
</dbReference>
<gene>
    <name evidence="2" type="ORF">BCV72DRAFT_319668</name>
</gene>
<dbReference type="InterPro" id="IPR011010">
    <property type="entry name" value="DNA_brk_join_enz"/>
</dbReference>
<dbReference type="GO" id="GO:0006310">
    <property type="term" value="P:DNA recombination"/>
    <property type="evidence" value="ECO:0007669"/>
    <property type="project" value="UniProtKB-KW"/>
</dbReference>
<dbReference type="InterPro" id="IPR013762">
    <property type="entry name" value="Integrase-like_cat_sf"/>
</dbReference>
<evidence type="ECO:0008006" key="3">
    <source>
        <dbReference type="Google" id="ProtNLM"/>
    </source>
</evidence>
<sequence length="176" mass="19732">MESLDRQAPPISIHKPKIDLTPTLIYVRSIVSHYSTSVSLLQQKLAFLLAMAALLRPSDLVRIPFSSCKVDPSDGCRHFKVIVPKVRRLLRDHPHLQGRMANSLLFLHANNIRKPVVSHTISSWLHHNFISKCTTESCVSIRSLASFTALGNGVSLQDIVSPGNWASSDTFQQYYQ</sequence>
<keyword evidence="1" id="KW-0233">DNA recombination</keyword>
<dbReference type="OrthoDB" id="2288922at2759"/>
<dbReference type="Proteomes" id="UP000242414">
    <property type="component" value="Unassembled WGS sequence"/>
</dbReference>
<accession>A0A1X0QQC2</accession>
<dbReference type="VEuPathDB" id="FungiDB:BCV72DRAFT_319668"/>
<reference evidence="2" key="1">
    <citation type="journal article" date="2016" name="Proc. Natl. Acad. Sci. U.S.A.">
        <title>Lipid metabolic changes in an early divergent fungus govern the establishment of a mutualistic symbiosis with endobacteria.</title>
        <authorList>
            <person name="Lastovetsky O.A."/>
            <person name="Gaspar M.L."/>
            <person name="Mondo S.J."/>
            <person name="LaButti K.M."/>
            <person name="Sandor L."/>
            <person name="Grigoriev I.V."/>
            <person name="Henry S.A."/>
            <person name="Pawlowska T.E."/>
        </authorList>
    </citation>
    <scope>NUCLEOTIDE SEQUENCE [LARGE SCALE GENOMIC DNA]</scope>
    <source>
        <strain evidence="2">ATCC 52814</strain>
    </source>
</reference>
<dbReference type="EMBL" id="KV922084">
    <property type="protein sequence ID" value="ORE01949.1"/>
    <property type="molecule type" value="Genomic_DNA"/>
</dbReference>
<evidence type="ECO:0000256" key="1">
    <source>
        <dbReference type="ARBA" id="ARBA00023172"/>
    </source>
</evidence>
<protein>
    <recommendedName>
        <fullName evidence="3">Tyr recombinase domain-containing protein</fullName>
    </recommendedName>
</protein>
<name>A0A1X0QQC2_RHIZD</name>
<dbReference type="AlphaFoldDB" id="A0A1X0QQC2"/>
<evidence type="ECO:0000313" key="2">
    <source>
        <dbReference type="EMBL" id="ORE01949.1"/>
    </source>
</evidence>
<organism evidence="2">
    <name type="scientific">Rhizopus microsporus var. microsporus</name>
    <dbReference type="NCBI Taxonomy" id="86635"/>
    <lineage>
        <taxon>Eukaryota</taxon>
        <taxon>Fungi</taxon>
        <taxon>Fungi incertae sedis</taxon>
        <taxon>Mucoromycota</taxon>
        <taxon>Mucoromycotina</taxon>
        <taxon>Mucoromycetes</taxon>
        <taxon>Mucorales</taxon>
        <taxon>Mucorineae</taxon>
        <taxon>Rhizopodaceae</taxon>
        <taxon>Rhizopus</taxon>
    </lineage>
</organism>
<dbReference type="SUPFAM" id="SSF56349">
    <property type="entry name" value="DNA breaking-rejoining enzymes"/>
    <property type="match status" value="1"/>
</dbReference>
<dbReference type="Gene3D" id="1.10.443.10">
    <property type="entry name" value="Intergrase catalytic core"/>
    <property type="match status" value="1"/>
</dbReference>